<dbReference type="InterPro" id="IPR001128">
    <property type="entry name" value="Cyt_P450"/>
</dbReference>
<dbReference type="EMBL" id="LFZN01000160">
    <property type="protein sequence ID" value="KXS96881.1"/>
    <property type="molecule type" value="Genomic_DNA"/>
</dbReference>
<organism evidence="8 9">
    <name type="scientific">Pseudocercospora eumusae</name>
    <dbReference type="NCBI Taxonomy" id="321146"/>
    <lineage>
        <taxon>Eukaryota</taxon>
        <taxon>Fungi</taxon>
        <taxon>Dikarya</taxon>
        <taxon>Ascomycota</taxon>
        <taxon>Pezizomycotina</taxon>
        <taxon>Dothideomycetes</taxon>
        <taxon>Dothideomycetidae</taxon>
        <taxon>Mycosphaerellales</taxon>
        <taxon>Mycosphaerellaceae</taxon>
        <taxon>Pseudocercospora</taxon>
    </lineage>
</organism>
<dbReference type="AlphaFoldDB" id="A0A139H386"/>
<keyword evidence="3" id="KW-0349">Heme</keyword>
<protein>
    <recommendedName>
        <fullName evidence="10">Cytochrome P450</fullName>
    </recommendedName>
</protein>
<dbReference type="STRING" id="321146.A0A139H386"/>
<comment type="caution">
    <text evidence="8">The sequence shown here is derived from an EMBL/GenBank/DDBJ whole genome shotgun (WGS) entry which is preliminary data.</text>
</comment>
<dbReference type="GO" id="GO:0005506">
    <property type="term" value="F:iron ion binding"/>
    <property type="evidence" value="ECO:0007669"/>
    <property type="project" value="InterPro"/>
</dbReference>
<evidence type="ECO:0008006" key="10">
    <source>
        <dbReference type="Google" id="ProtNLM"/>
    </source>
</evidence>
<dbReference type="PANTHER" id="PTHR46206:SF2">
    <property type="entry name" value="CYTOCHROME P450 MONOOXYGENASE AUSG-RELATED"/>
    <property type="match status" value="1"/>
</dbReference>
<comment type="cofactor">
    <cofactor evidence="1">
        <name>heme</name>
        <dbReference type="ChEBI" id="CHEBI:30413"/>
    </cofactor>
</comment>
<dbReference type="GO" id="GO:0020037">
    <property type="term" value="F:heme binding"/>
    <property type="evidence" value="ECO:0007669"/>
    <property type="project" value="InterPro"/>
</dbReference>
<dbReference type="OrthoDB" id="1844152at2759"/>
<keyword evidence="7" id="KW-0503">Monooxygenase</keyword>
<keyword evidence="9" id="KW-1185">Reference proteome</keyword>
<dbReference type="Proteomes" id="UP000070133">
    <property type="component" value="Unassembled WGS sequence"/>
</dbReference>
<name>A0A139H386_9PEZI</name>
<proteinExistence type="inferred from homology"/>
<reference evidence="8 9" key="1">
    <citation type="submission" date="2015-07" db="EMBL/GenBank/DDBJ databases">
        <title>Comparative genomics of the Sigatoka disease complex on banana suggests a link between parallel evolutionary changes in Pseudocercospora fijiensis and Pseudocercospora eumusae and increased virulence on the banana host.</title>
        <authorList>
            <person name="Chang T.-C."/>
            <person name="Salvucci A."/>
            <person name="Crous P.W."/>
            <person name="Stergiopoulos I."/>
        </authorList>
    </citation>
    <scope>NUCLEOTIDE SEQUENCE [LARGE SCALE GENOMIC DNA]</scope>
    <source>
        <strain evidence="8 9">CBS 114824</strain>
    </source>
</reference>
<evidence type="ECO:0000256" key="5">
    <source>
        <dbReference type="ARBA" id="ARBA00023002"/>
    </source>
</evidence>
<keyword evidence="5" id="KW-0560">Oxidoreductase</keyword>
<evidence type="ECO:0000256" key="7">
    <source>
        <dbReference type="ARBA" id="ARBA00023033"/>
    </source>
</evidence>
<dbReference type="Gene3D" id="1.10.630.10">
    <property type="entry name" value="Cytochrome P450"/>
    <property type="match status" value="1"/>
</dbReference>
<dbReference type="Pfam" id="PF00067">
    <property type="entry name" value="p450"/>
    <property type="match status" value="1"/>
</dbReference>
<dbReference type="PANTHER" id="PTHR46206">
    <property type="entry name" value="CYTOCHROME P450"/>
    <property type="match status" value="1"/>
</dbReference>
<dbReference type="GO" id="GO:0004497">
    <property type="term" value="F:monooxygenase activity"/>
    <property type="evidence" value="ECO:0007669"/>
    <property type="project" value="UniProtKB-KW"/>
</dbReference>
<evidence type="ECO:0000256" key="2">
    <source>
        <dbReference type="ARBA" id="ARBA00010617"/>
    </source>
</evidence>
<comment type="similarity">
    <text evidence="2">Belongs to the cytochrome P450 family.</text>
</comment>
<evidence type="ECO:0000256" key="1">
    <source>
        <dbReference type="ARBA" id="ARBA00001971"/>
    </source>
</evidence>
<evidence type="ECO:0000256" key="6">
    <source>
        <dbReference type="ARBA" id="ARBA00023004"/>
    </source>
</evidence>
<evidence type="ECO:0000256" key="4">
    <source>
        <dbReference type="ARBA" id="ARBA00022723"/>
    </source>
</evidence>
<evidence type="ECO:0000313" key="9">
    <source>
        <dbReference type="Proteomes" id="UP000070133"/>
    </source>
</evidence>
<dbReference type="InterPro" id="IPR036396">
    <property type="entry name" value="Cyt_P450_sf"/>
</dbReference>
<evidence type="ECO:0000313" key="8">
    <source>
        <dbReference type="EMBL" id="KXS96881.1"/>
    </source>
</evidence>
<sequence>MQMSFVFTSASRLAAPRSQTTRALLRLCTNPEVAQPLRDEIVDVSKEDGWAKMKLLDSFASRMNEMADVAMRPRLITLSGGTVLPKDALILIIDSMTSDPTVYPESEKFDAWRYLKMRQRPGEEDKHYSTRLSRPFLCVQRSK</sequence>
<keyword evidence="6" id="KW-0408">Iron</keyword>
<keyword evidence="4" id="KW-0479">Metal-binding</keyword>
<accession>A0A139H386</accession>
<dbReference type="GO" id="GO:0016705">
    <property type="term" value="F:oxidoreductase activity, acting on paired donors, with incorporation or reduction of molecular oxygen"/>
    <property type="evidence" value="ECO:0007669"/>
    <property type="project" value="InterPro"/>
</dbReference>
<dbReference type="SUPFAM" id="SSF48264">
    <property type="entry name" value="Cytochrome P450"/>
    <property type="match status" value="1"/>
</dbReference>
<evidence type="ECO:0000256" key="3">
    <source>
        <dbReference type="ARBA" id="ARBA00022617"/>
    </source>
</evidence>
<gene>
    <name evidence="8" type="ORF">AC578_6237</name>
</gene>